<dbReference type="Pfam" id="PF00034">
    <property type="entry name" value="Cytochrom_C"/>
    <property type="match status" value="2"/>
</dbReference>
<evidence type="ECO:0000313" key="6">
    <source>
        <dbReference type="EMBL" id="SIN92185.1"/>
    </source>
</evidence>
<dbReference type="PROSITE" id="PS51007">
    <property type="entry name" value="CYTC"/>
    <property type="match status" value="2"/>
</dbReference>
<dbReference type="STRING" id="1217970.SAMN05444002_1508"/>
<gene>
    <name evidence="6" type="ORF">SAMN05444002_1508</name>
</gene>
<evidence type="ECO:0000313" key="7">
    <source>
        <dbReference type="Proteomes" id="UP000184932"/>
    </source>
</evidence>
<evidence type="ECO:0000256" key="1">
    <source>
        <dbReference type="ARBA" id="ARBA00022617"/>
    </source>
</evidence>
<protein>
    <submittedName>
        <fullName evidence="6">Cytochrome c, mono-and diheme variants</fullName>
    </submittedName>
</protein>
<dbReference type="EMBL" id="FSRL01000001">
    <property type="protein sequence ID" value="SIN92185.1"/>
    <property type="molecule type" value="Genomic_DNA"/>
</dbReference>
<dbReference type="Proteomes" id="UP000184932">
    <property type="component" value="Unassembled WGS sequence"/>
</dbReference>
<organism evidence="6 7">
    <name type="scientific">Vannielia litorea</name>
    <dbReference type="NCBI Taxonomy" id="1217970"/>
    <lineage>
        <taxon>Bacteria</taxon>
        <taxon>Pseudomonadati</taxon>
        <taxon>Pseudomonadota</taxon>
        <taxon>Alphaproteobacteria</taxon>
        <taxon>Rhodobacterales</taxon>
        <taxon>Paracoccaceae</taxon>
        <taxon>Vannielia</taxon>
    </lineage>
</organism>
<dbReference type="InterPro" id="IPR009056">
    <property type="entry name" value="Cyt_c-like_dom"/>
</dbReference>
<dbReference type="AlphaFoldDB" id="A0A1N6FA75"/>
<proteinExistence type="predicted"/>
<dbReference type="SUPFAM" id="SSF46626">
    <property type="entry name" value="Cytochrome c"/>
    <property type="match status" value="2"/>
</dbReference>
<sequence>MRPIFRWLVAAALVGAAVFWVVTIPGDLPEEEVAGLTGDAGRGETLFWAAGCANCHAAPGAEGEARLVLAGGQRFASPFGTFLAPNISPSEEGIGDWSLRDFARAMTMGVNAEGQHLFPAFPYNSYDMAEMQDVADIHAYMMTLPADASPSQPHEVGFPFNIRRSLGGWKLLFMREGWQVEGELTEEQLRGRYLVEVLGHCGECHTPRNPLGGWTGDWLAGAPSPDGKGRIPNITPGKLDWSEGDIAEYLKSGFTPEFDTAGGEMATVVQSTSRLTDEDRAAIAAYLKVVPPVAN</sequence>
<dbReference type="InterPro" id="IPR051459">
    <property type="entry name" value="Cytochrome_c-type_DH"/>
</dbReference>
<keyword evidence="1 4" id="KW-0349">Heme</keyword>
<dbReference type="PANTHER" id="PTHR35008:SF8">
    <property type="entry name" value="ALCOHOL DEHYDROGENASE CYTOCHROME C SUBUNIT"/>
    <property type="match status" value="1"/>
</dbReference>
<keyword evidence="2 4" id="KW-0479">Metal-binding</keyword>
<dbReference type="OrthoDB" id="9811281at2"/>
<evidence type="ECO:0000256" key="2">
    <source>
        <dbReference type="ARBA" id="ARBA00022723"/>
    </source>
</evidence>
<dbReference type="GO" id="GO:0009055">
    <property type="term" value="F:electron transfer activity"/>
    <property type="evidence" value="ECO:0007669"/>
    <property type="project" value="InterPro"/>
</dbReference>
<name>A0A1N6FA75_9RHOB</name>
<evidence type="ECO:0000259" key="5">
    <source>
        <dbReference type="PROSITE" id="PS51007"/>
    </source>
</evidence>
<feature type="domain" description="Cytochrome c" evidence="5">
    <location>
        <begin position="38"/>
        <end position="145"/>
    </location>
</feature>
<evidence type="ECO:0000256" key="3">
    <source>
        <dbReference type="ARBA" id="ARBA00023004"/>
    </source>
</evidence>
<dbReference type="InterPro" id="IPR036909">
    <property type="entry name" value="Cyt_c-like_dom_sf"/>
</dbReference>
<keyword evidence="3 4" id="KW-0408">Iron</keyword>
<keyword evidence="7" id="KW-1185">Reference proteome</keyword>
<feature type="domain" description="Cytochrome c" evidence="5">
    <location>
        <begin position="186"/>
        <end position="291"/>
    </location>
</feature>
<dbReference type="Gene3D" id="1.10.760.10">
    <property type="entry name" value="Cytochrome c-like domain"/>
    <property type="match status" value="2"/>
</dbReference>
<accession>A0A1N6FA75</accession>
<dbReference type="GO" id="GO:0046872">
    <property type="term" value="F:metal ion binding"/>
    <property type="evidence" value="ECO:0007669"/>
    <property type="project" value="UniProtKB-KW"/>
</dbReference>
<evidence type="ECO:0000256" key="4">
    <source>
        <dbReference type="PROSITE-ProRule" id="PRU00433"/>
    </source>
</evidence>
<dbReference type="GO" id="GO:0020037">
    <property type="term" value="F:heme binding"/>
    <property type="evidence" value="ECO:0007669"/>
    <property type="project" value="InterPro"/>
</dbReference>
<dbReference type="RefSeq" id="WP_074255572.1">
    <property type="nucleotide sequence ID" value="NZ_FSRL01000001.1"/>
</dbReference>
<reference evidence="7" key="1">
    <citation type="submission" date="2016-11" db="EMBL/GenBank/DDBJ databases">
        <authorList>
            <person name="Varghese N."/>
            <person name="Submissions S."/>
        </authorList>
    </citation>
    <scope>NUCLEOTIDE SEQUENCE [LARGE SCALE GENOMIC DNA]</scope>
    <source>
        <strain evidence="7">DSM 29440</strain>
    </source>
</reference>
<dbReference type="PANTHER" id="PTHR35008">
    <property type="entry name" value="BLL4482 PROTEIN-RELATED"/>
    <property type="match status" value="1"/>
</dbReference>